<feature type="compositionally biased region" description="Low complexity" evidence="1">
    <location>
        <begin position="61"/>
        <end position="79"/>
    </location>
</feature>
<keyword evidence="3" id="KW-1185">Reference proteome</keyword>
<sequence>MKSSVDNRRSHFASKAGLRVGVNLDAAGVISEDSSDSSLLGVAHRLHPPPVRRKSSANGFAGSTTAAAPAKSAAKAAEASSSRRRIVRFRYSAILPEATPQPFRERFSFDEKEVLLLAGEARATKRAVSSWPADVLRKPHRTSEPDVANMVVDTTDGGGSNESDDNDDDVRHKHKRRCVGRHHRSVVEIDFFADALPQLEDDFPIKEICFRKY</sequence>
<evidence type="ECO:0000256" key="1">
    <source>
        <dbReference type="SAM" id="MobiDB-lite"/>
    </source>
</evidence>
<feature type="region of interest" description="Disordered" evidence="1">
    <location>
        <begin position="40"/>
        <end position="79"/>
    </location>
</feature>
<protein>
    <submittedName>
        <fullName evidence="2">Uncharacterized protein</fullName>
    </submittedName>
</protein>
<proteinExistence type="predicted"/>
<evidence type="ECO:0000313" key="3">
    <source>
        <dbReference type="Proteomes" id="UP000291116"/>
    </source>
</evidence>
<gene>
    <name evidence="2" type="ORF">PSNMU_V1.4_AUG-EV-PASAV3_0007190</name>
</gene>
<evidence type="ECO:0000313" key="2">
    <source>
        <dbReference type="EMBL" id="VEU33991.1"/>
    </source>
</evidence>
<feature type="compositionally biased region" description="Basic residues" evidence="1">
    <location>
        <begin position="44"/>
        <end position="55"/>
    </location>
</feature>
<dbReference type="EMBL" id="CAACVS010000015">
    <property type="protein sequence ID" value="VEU33991.1"/>
    <property type="molecule type" value="Genomic_DNA"/>
</dbReference>
<dbReference type="AlphaFoldDB" id="A0A448YW33"/>
<organism evidence="2 3">
    <name type="scientific">Pseudo-nitzschia multistriata</name>
    <dbReference type="NCBI Taxonomy" id="183589"/>
    <lineage>
        <taxon>Eukaryota</taxon>
        <taxon>Sar</taxon>
        <taxon>Stramenopiles</taxon>
        <taxon>Ochrophyta</taxon>
        <taxon>Bacillariophyta</taxon>
        <taxon>Bacillariophyceae</taxon>
        <taxon>Bacillariophycidae</taxon>
        <taxon>Bacillariales</taxon>
        <taxon>Bacillariaceae</taxon>
        <taxon>Pseudo-nitzschia</taxon>
    </lineage>
</organism>
<dbReference type="Proteomes" id="UP000291116">
    <property type="component" value="Unassembled WGS sequence"/>
</dbReference>
<accession>A0A448YW33</accession>
<reference evidence="2 3" key="1">
    <citation type="submission" date="2019-01" db="EMBL/GenBank/DDBJ databases">
        <authorList>
            <person name="Ferrante I. M."/>
        </authorList>
    </citation>
    <scope>NUCLEOTIDE SEQUENCE [LARGE SCALE GENOMIC DNA]</scope>
    <source>
        <strain evidence="2 3">B856</strain>
    </source>
</reference>
<feature type="region of interest" description="Disordered" evidence="1">
    <location>
        <begin position="143"/>
        <end position="171"/>
    </location>
</feature>
<name>A0A448YW33_9STRA</name>